<organism evidence="2 3">
    <name type="scientific">Nitratidesulfovibrio oxamicus</name>
    <dbReference type="NCBI Taxonomy" id="32016"/>
    <lineage>
        <taxon>Bacteria</taxon>
        <taxon>Pseudomonadati</taxon>
        <taxon>Thermodesulfobacteriota</taxon>
        <taxon>Desulfovibrionia</taxon>
        <taxon>Desulfovibrionales</taxon>
        <taxon>Desulfovibrionaceae</taxon>
        <taxon>Nitratidesulfovibrio</taxon>
    </lineage>
</organism>
<dbReference type="PANTHER" id="PTHR43591:SF110">
    <property type="entry name" value="RHODANESE DOMAIN-CONTAINING PROTEIN"/>
    <property type="match status" value="1"/>
</dbReference>
<dbReference type="PANTHER" id="PTHR43591">
    <property type="entry name" value="METHYLTRANSFERASE"/>
    <property type="match status" value="1"/>
</dbReference>
<dbReference type="SUPFAM" id="SSF53335">
    <property type="entry name" value="S-adenosyl-L-methionine-dependent methyltransferases"/>
    <property type="match status" value="1"/>
</dbReference>
<sequence length="268" mass="30021">MNQRWDADTVRGYMQWLETPRGAFAVRHEQRLLHHMVSGWPRRGHTLLEVGCGPGVFLESFWEAGFDVTGLDSSEAMLEAARERLNCRADFHLGVADHLPFDDDAFDYVALLTSLEFVPDPAAALAEAFRVASRGVLVGFLNRISPYYPTHGAPMPGLRNSLMRQARWFSVPAMYALVRGTGVACSVTMRSVLHGPACTWRESRLFEMLNGWISLWPFGAYVAMRMDFGRRMPVTPLVLRTGKAAVSRMAPGRQTATDGFSCRRKHGE</sequence>
<dbReference type="Proteomes" id="UP001194469">
    <property type="component" value="Unassembled WGS sequence"/>
</dbReference>
<dbReference type="Pfam" id="PF08241">
    <property type="entry name" value="Methyltransf_11"/>
    <property type="match status" value="1"/>
</dbReference>
<name>A0ABS0J002_9BACT</name>
<dbReference type="CDD" id="cd02440">
    <property type="entry name" value="AdoMet_MTases"/>
    <property type="match status" value="1"/>
</dbReference>
<evidence type="ECO:0000313" key="3">
    <source>
        <dbReference type="Proteomes" id="UP001194469"/>
    </source>
</evidence>
<keyword evidence="2" id="KW-0808">Transferase</keyword>
<dbReference type="Gene3D" id="3.40.50.150">
    <property type="entry name" value="Vaccinia Virus protein VP39"/>
    <property type="match status" value="1"/>
</dbReference>
<proteinExistence type="predicted"/>
<protein>
    <submittedName>
        <fullName evidence="2">Class I SAM-dependent methyltransferase</fullName>
    </submittedName>
</protein>
<dbReference type="RefSeq" id="WP_196607822.1">
    <property type="nucleotide sequence ID" value="NZ_VRYY01000010.1"/>
</dbReference>
<feature type="domain" description="Methyltransferase type 11" evidence="1">
    <location>
        <begin position="48"/>
        <end position="135"/>
    </location>
</feature>
<dbReference type="EMBL" id="VRYY01000010">
    <property type="protein sequence ID" value="MBG3875540.1"/>
    <property type="molecule type" value="Genomic_DNA"/>
</dbReference>
<reference evidence="2 3" key="1">
    <citation type="submission" date="2019-08" db="EMBL/GenBank/DDBJ databases">
        <authorList>
            <person name="Luo N."/>
        </authorList>
    </citation>
    <scope>NUCLEOTIDE SEQUENCE [LARGE SCALE GENOMIC DNA]</scope>
    <source>
        <strain evidence="2 3">NCIMB 9442</strain>
    </source>
</reference>
<evidence type="ECO:0000313" key="2">
    <source>
        <dbReference type="EMBL" id="MBG3875540.1"/>
    </source>
</evidence>
<keyword evidence="2" id="KW-0489">Methyltransferase</keyword>
<accession>A0ABS0J002</accession>
<gene>
    <name evidence="2" type="ORF">FVW20_00485</name>
</gene>
<dbReference type="InterPro" id="IPR029063">
    <property type="entry name" value="SAM-dependent_MTases_sf"/>
</dbReference>
<comment type="caution">
    <text evidence="2">The sequence shown here is derived from an EMBL/GenBank/DDBJ whole genome shotgun (WGS) entry which is preliminary data.</text>
</comment>
<dbReference type="GO" id="GO:0032259">
    <property type="term" value="P:methylation"/>
    <property type="evidence" value="ECO:0007669"/>
    <property type="project" value="UniProtKB-KW"/>
</dbReference>
<evidence type="ECO:0000259" key="1">
    <source>
        <dbReference type="Pfam" id="PF08241"/>
    </source>
</evidence>
<dbReference type="GO" id="GO:0008168">
    <property type="term" value="F:methyltransferase activity"/>
    <property type="evidence" value="ECO:0007669"/>
    <property type="project" value="UniProtKB-KW"/>
</dbReference>
<dbReference type="InterPro" id="IPR013216">
    <property type="entry name" value="Methyltransf_11"/>
</dbReference>
<keyword evidence="3" id="KW-1185">Reference proteome</keyword>